<dbReference type="InterPro" id="IPR013785">
    <property type="entry name" value="Aldolase_TIM"/>
</dbReference>
<reference evidence="16" key="1">
    <citation type="submission" date="2018-05" db="EMBL/GenBank/DDBJ databases">
        <authorList>
            <person name="Lanie J.A."/>
            <person name="Ng W.-L."/>
            <person name="Kazmierczak K.M."/>
            <person name="Andrzejewski T.M."/>
            <person name="Davidsen T.M."/>
            <person name="Wayne K.J."/>
            <person name="Tettelin H."/>
            <person name="Glass J.I."/>
            <person name="Rusch D."/>
            <person name="Podicherti R."/>
            <person name="Tsui H.-C.T."/>
            <person name="Winkler M.E."/>
        </authorList>
    </citation>
    <scope>NUCLEOTIDE SEQUENCE</scope>
</reference>
<dbReference type="InterPro" id="IPR050711">
    <property type="entry name" value="ET-N_metabolism_enzyme"/>
</dbReference>
<evidence type="ECO:0000256" key="1">
    <source>
        <dbReference type="ARBA" id="ARBA00001917"/>
    </source>
</evidence>
<evidence type="ECO:0000256" key="14">
    <source>
        <dbReference type="ARBA" id="ARBA00029440"/>
    </source>
</evidence>
<evidence type="ECO:0000256" key="13">
    <source>
        <dbReference type="ARBA" id="ARBA00023291"/>
    </source>
</evidence>
<evidence type="ECO:0000256" key="9">
    <source>
        <dbReference type="ARBA" id="ARBA00023002"/>
    </source>
</evidence>
<evidence type="ECO:0000256" key="3">
    <source>
        <dbReference type="ARBA" id="ARBA00009716"/>
    </source>
</evidence>
<dbReference type="AlphaFoldDB" id="A0A382XVL3"/>
<keyword evidence="7" id="KW-0479">Metal-binding</keyword>
<evidence type="ECO:0000256" key="12">
    <source>
        <dbReference type="ARBA" id="ARBA00023164"/>
    </source>
</evidence>
<dbReference type="InterPro" id="IPR029055">
    <property type="entry name" value="Ntn_hydrolases_N"/>
</dbReference>
<feature type="non-terminal residue" evidence="16">
    <location>
        <position position="268"/>
    </location>
</feature>
<evidence type="ECO:0000256" key="10">
    <source>
        <dbReference type="ARBA" id="ARBA00023004"/>
    </source>
</evidence>
<keyword evidence="12" id="KW-0314">Glutamate biosynthesis</keyword>
<evidence type="ECO:0000313" key="16">
    <source>
        <dbReference type="EMBL" id="SVD74900.1"/>
    </source>
</evidence>
<organism evidence="16">
    <name type="scientific">marine metagenome</name>
    <dbReference type="NCBI Taxonomy" id="408172"/>
    <lineage>
        <taxon>unclassified sequences</taxon>
        <taxon>metagenomes</taxon>
        <taxon>ecological metagenomes</taxon>
    </lineage>
</organism>
<evidence type="ECO:0000256" key="2">
    <source>
        <dbReference type="ARBA" id="ARBA00001927"/>
    </source>
</evidence>
<dbReference type="InterPro" id="IPR017932">
    <property type="entry name" value="GATase_2_dom"/>
</dbReference>
<dbReference type="PROSITE" id="PS51278">
    <property type="entry name" value="GATASE_TYPE_2"/>
    <property type="match status" value="1"/>
</dbReference>
<proteinExistence type="inferred from homology"/>
<comment type="pathway">
    <text evidence="14">Amino-acid biosynthesis.</text>
</comment>
<dbReference type="Gene3D" id="3.60.20.10">
    <property type="entry name" value="Glutamine Phosphoribosylpyrophosphate, subunit 1, domain 1"/>
    <property type="match status" value="1"/>
</dbReference>
<dbReference type="Pfam" id="PF00310">
    <property type="entry name" value="GATase_2"/>
    <property type="match status" value="1"/>
</dbReference>
<feature type="non-terminal residue" evidence="16">
    <location>
        <position position="1"/>
    </location>
</feature>
<evidence type="ECO:0000256" key="11">
    <source>
        <dbReference type="ARBA" id="ARBA00023014"/>
    </source>
</evidence>
<keyword evidence="8" id="KW-0315">Glutamine amidotransferase</keyword>
<dbReference type="GO" id="GO:0051538">
    <property type="term" value="F:3 iron, 4 sulfur cluster binding"/>
    <property type="evidence" value="ECO:0007669"/>
    <property type="project" value="UniProtKB-KW"/>
</dbReference>
<accession>A0A382XVL3</accession>
<evidence type="ECO:0000259" key="15">
    <source>
        <dbReference type="PROSITE" id="PS51278"/>
    </source>
</evidence>
<dbReference type="GO" id="GO:0015930">
    <property type="term" value="F:glutamate synthase activity"/>
    <property type="evidence" value="ECO:0007669"/>
    <property type="project" value="TreeGrafter"/>
</dbReference>
<dbReference type="SUPFAM" id="SSF56235">
    <property type="entry name" value="N-terminal nucleophile aminohydrolases (Ntn hydrolases)"/>
    <property type="match status" value="1"/>
</dbReference>
<dbReference type="EMBL" id="UINC01170717">
    <property type="protein sequence ID" value="SVD74900.1"/>
    <property type="molecule type" value="Genomic_DNA"/>
</dbReference>
<dbReference type="Gene3D" id="3.20.20.70">
    <property type="entry name" value="Aldolase class I"/>
    <property type="match status" value="1"/>
</dbReference>
<keyword evidence="13" id="KW-0003">3Fe-4S</keyword>
<keyword evidence="6" id="KW-0288">FMN</keyword>
<dbReference type="GO" id="GO:0019676">
    <property type="term" value="P:ammonia assimilation cycle"/>
    <property type="evidence" value="ECO:0007669"/>
    <property type="project" value="TreeGrafter"/>
</dbReference>
<sequence length="268" mass="30738">RFSTNTFPSWDRAQPCRFMAHNGEINTLQGNYNWMRAREGVLESDFFGDNLEKTLPVIETEVSDSGSFDNVLEFLLMNGRSLQEAVLMMVPEAWQNDHEMSDQKKAFYEYFSNVMEPWDGPASITFSDGRYIGAVLDRNGLRPSRYYLTHDDRVIMASEVGVVDVATDNIKTKGRLRPGKMFLVDFGQGRLVDDDEIKDNFSSKNPYQKWLDEQQIHLSELASNEEVHGLYPETLLQRLKAFGYSTETLEFMLFPLVTELRDPVGSMG</sequence>
<name>A0A382XVL3_9ZZZZ</name>
<comment type="cofactor">
    <cofactor evidence="1">
        <name>FMN</name>
        <dbReference type="ChEBI" id="CHEBI:58210"/>
    </cofactor>
</comment>
<evidence type="ECO:0000256" key="6">
    <source>
        <dbReference type="ARBA" id="ARBA00022643"/>
    </source>
</evidence>
<protein>
    <recommendedName>
        <fullName evidence="15">Glutamine amidotransferase type-2 domain-containing protein</fullName>
    </recommendedName>
</protein>
<evidence type="ECO:0000256" key="7">
    <source>
        <dbReference type="ARBA" id="ARBA00022723"/>
    </source>
</evidence>
<keyword evidence="9" id="KW-0560">Oxidoreductase</keyword>
<gene>
    <name evidence="16" type="ORF">METZ01_LOCUS427754</name>
</gene>
<keyword evidence="11" id="KW-0411">Iron-sulfur</keyword>
<dbReference type="PANTHER" id="PTHR11938:SF133">
    <property type="entry name" value="GLUTAMATE SYNTHASE (NADH)"/>
    <property type="match status" value="1"/>
</dbReference>
<keyword evidence="5" id="KW-0285">Flavoprotein</keyword>
<feature type="domain" description="Glutamine amidotransferase type-2" evidence="15">
    <location>
        <begin position="1"/>
        <end position="187"/>
    </location>
</feature>
<comment type="cofactor">
    <cofactor evidence="2">
        <name>[3Fe-4S] cluster</name>
        <dbReference type="ChEBI" id="CHEBI:21137"/>
    </cofactor>
</comment>
<evidence type="ECO:0000256" key="5">
    <source>
        <dbReference type="ARBA" id="ARBA00022630"/>
    </source>
</evidence>
<evidence type="ECO:0000256" key="8">
    <source>
        <dbReference type="ARBA" id="ARBA00022962"/>
    </source>
</evidence>
<dbReference type="PANTHER" id="PTHR11938">
    <property type="entry name" value="FAD NADPH DEHYDROGENASE/OXIDOREDUCTASE"/>
    <property type="match status" value="1"/>
</dbReference>
<dbReference type="GO" id="GO:0006537">
    <property type="term" value="P:glutamate biosynthetic process"/>
    <property type="evidence" value="ECO:0007669"/>
    <property type="project" value="UniProtKB-KW"/>
</dbReference>
<keyword evidence="4" id="KW-0028">Amino-acid biosynthesis</keyword>
<evidence type="ECO:0000256" key="4">
    <source>
        <dbReference type="ARBA" id="ARBA00022605"/>
    </source>
</evidence>
<keyword evidence="10" id="KW-0408">Iron</keyword>
<comment type="similarity">
    <text evidence="3">Belongs to the glutamate synthase family.</text>
</comment>
<dbReference type="GO" id="GO:0046872">
    <property type="term" value="F:metal ion binding"/>
    <property type="evidence" value="ECO:0007669"/>
    <property type="project" value="UniProtKB-KW"/>
</dbReference>